<evidence type="ECO:0000256" key="1">
    <source>
        <dbReference type="ARBA" id="ARBA00007871"/>
    </source>
</evidence>
<keyword evidence="7" id="KW-1185">Reference proteome</keyword>
<proteinExistence type="inferred from homology"/>
<dbReference type="eggNOG" id="arCOG02100">
    <property type="taxonomic scope" value="Archaea"/>
</dbReference>
<dbReference type="Pfam" id="PF02742">
    <property type="entry name" value="Fe_dep_repr_C"/>
    <property type="match status" value="1"/>
</dbReference>
<dbReference type="InterPro" id="IPR022689">
    <property type="entry name" value="Iron_dep_repressor"/>
</dbReference>
<dbReference type="Gene3D" id="1.10.10.10">
    <property type="entry name" value="Winged helix-like DNA-binding domain superfamily/Winged helix DNA-binding domain"/>
    <property type="match status" value="1"/>
</dbReference>
<dbReference type="GO" id="GO:0046983">
    <property type="term" value="F:protein dimerization activity"/>
    <property type="evidence" value="ECO:0007669"/>
    <property type="project" value="InterPro"/>
</dbReference>
<dbReference type="STRING" id="456442.Mboo_1170"/>
<dbReference type="GO" id="GO:0046914">
    <property type="term" value="F:transition metal ion binding"/>
    <property type="evidence" value="ECO:0007669"/>
    <property type="project" value="InterPro"/>
</dbReference>
<evidence type="ECO:0000313" key="7">
    <source>
        <dbReference type="Proteomes" id="UP000002408"/>
    </source>
</evidence>
<dbReference type="AlphaFoldDB" id="A7I7H7"/>
<dbReference type="PANTHER" id="PTHR33238:SF7">
    <property type="entry name" value="IRON-DEPENDENT TRANSCRIPTIONAL REGULATOR"/>
    <property type="match status" value="1"/>
</dbReference>
<reference evidence="7" key="1">
    <citation type="journal article" date="2015" name="Microbiology">
        <title>Genome of Methanoregula boonei 6A8 reveals adaptations to oligotrophic peatland environments.</title>
        <authorList>
            <person name="Braeuer S."/>
            <person name="Cadillo-Quiroz H."/>
            <person name="Kyrpides N."/>
            <person name="Woyke T."/>
            <person name="Goodwin L."/>
            <person name="Detter C."/>
            <person name="Podell S."/>
            <person name="Yavitt J.B."/>
            <person name="Zinder S.H."/>
        </authorList>
    </citation>
    <scope>NUCLEOTIDE SEQUENCE [LARGE SCALE GENOMIC DNA]</scope>
    <source>
        <strain evidence="7">DSM 21154 / JCM 14090 / 6A8</strain>
    </source>
</reference>
<dbReference type="PANTHER" id="PTHR33238">
    <property type="entry name" value="IRON (METAL) DEPENDENT REPRESSOR, DTXR FAMILY"/>
    <property type="match status" value="1"/>
</dbReference>
<protein>
    <submittedName>
        <fullName evidence="6">Iron dependent repressor</fullName>
    </submittedName>
</protein>
<dbReference type="Pfam" id="PF01325">
    <property type="entry name" value="Fe_dep_repress"/>
    <property type="match status" value="1"/>
</dbReference>
<evidence type="ECO:0000259" key="5">
    <source>
        <dbReference type="PROSITE" id="PS50944"/>
    </source>
</evidence>
<dbReference type="InterPro" id="IPR036390">
    <property type="entry name" value="WH_DNA-bd_sf"/>
</dbReference>
<dbReference type="InterPro" id="IPR022687">
    <property type="entry name" value="HTH_DTXR"/>
</dbReference>
<keyword evidence="4" id="KW-0804">Transcription</keyword>
<accession>A7I7H7</accession>
<dbReference type="OrthoDB" id="24735at2157"/>
<dbReference type="GO" id="GO:0003677">
    <property type="term" value="F:DNA binding"/>
    <property type="evidence" value="ECO:0007669"/>
    <property type="project" value="UniProtKB-KW"/>
</dbReference>
<evidence type="ECO:0000256" key="4">
    <source>
        <dbReference type="ARBA" id="ARBA00023163"/>
    </source>
</evidence>
<name>A7I7H7_METB6</name>
<dbReference type="InterPro" id="IPR036388">
    <property type="entry name" value="WH-like_DNA-bd_sf"/>
</dbReference>
<sequence>MHTDSGLELSPKKVEYIKFLTGKNGPVKTKDMAAGFGVDPSTITKTMSELTDDGFLDYTPYHGVSLSAKGKITAEFLIKRHRILALAMTHFGLSHEQACLEVSRFESFVSKDAIDLMCRAMGHPNKGICGDITHTDGCLEE</sequence>
<dbReference type="GeneID" id="5410439"/>
<dbReference type="RefSeq" id="WP_012106716.1">
    <property type="nucleotide sequence ID" value="NC_009712.1"/>
</dbReference>
<dbReference type="SMART" id="SM00529">
    <property type="entry name" value="HTH_DTXR"/>
    <property type="match status" value="1"/>
</dbReference>
<dbReference type="InterPro" id="IPR036421">
    <property type="entry name" value="Fe_dep_repressor_sf"/>
</dbReference>
<gene>
    <name evidence="6" type="ordered locus">Mboo_1170</name>
</gene>
<dbReference type="SUPFAM" id="SSF47979">
    <property type="entry name" value="Iron-dependent repressor protein, dimerization domain"/>
    <property type="match status" value="1"/>
</dbReference>
<dbReference type="HOGENOM" id="CLU_069532_4_1_2"/>
<comment type="similarity">
    <text evidence="1">Belongs to the DtxR/MntR family.</text>
</comment>
<evidence type="ECO:0000313" key="6">
    <source>
        <dbReference type="EMBL" id="ABS55688.1"/>
    </source>
</evidence>
<dbReference type="InterPro" id="IPR001367">
    <property type="entry name" value="Fe_dep_repressor"/>
</dbReference>
<organism evidence="6 7">
    <name type="scientific">Methanoregula boonei (strain DSM 21154 / JCM 14090 / 6A8)</name>
    <dbReference type="NCBI Taxonomy" id="456442"/>
    <lineage>
        <taxon>Archaea</taxon>
        <taxon>Methanobacteriati</taxon>
        <taxon>Methanobacteriota</taxon>
        <taxon>Stenosarchaea group</taxon>
        <taxon>Methanomicrobia</taxon>
        <taxon>Methanomicrobiales</taxon>
        <taxon>Methanoregulaceae</taxon>
        <taxon>Methanoregula</taxon>
    </lineage>
</organism>
<dbReference type="Proteomes" id="UP000002408">
    <property type="component" value="Chromosome"/>
</dbReference>
<dbReference type="EMBL" id="CP000780">
    <property type="protein sequence ID" value="ABS55688.1"/>
    <property type="molecule type" value="Genomic_DNA"/>
</dbReference>
<dbReference type="KEGG" id="mbn:Mboo_1170"/>
<evidence type="ECO:0000256" key="2">
    <source>
        <dbReference type="ARBA" id="ARBA00023015"/>
    </source>
</evidence>
<dbReference type="GO" id="GO:0003700">
    <property type="term" value="F:DNA-binding transcription factor activity"/>
    <property type="evidence" value="ECO:0007669"/>
    <property type="project" value="InterPro"/>
</dbReference>
<dbReference type="InterPro" id="IPR050536">
    <property type="entry name" value="DtxR_MntR_Metal-Reg"/>
</dbReference>
<dbReference type="SUPFAM" id="SSF46785">
    <property type="entry name" value="Winged helix' DNA-binding domain"/>
    <property type="match status" value="1"/>
</dbReference>
<feature type="domain" description="HTH dtxR-type" evidence="5">
    <location>
        <begin position="9"/>
        <end position="67"/>
    </location>
</feature>
<dbReference type="PROSITE" id="PS50944">
    <property type="entry name" value="HTH_DTXR"/>
    <property type="match status" value="1"/>
</dbReference>
<keyword evidence="2" id="KW-0805">Transcription regulation</keyword>
<evidence type="ECO:0000256" key="3">
    <source>
        <dbReference type="ARBA" id="ARBA00023125"/>
    </source>
</evidence>
<keyword evidence="3" id="KW-0238">DNA-binding</keyword>